<evidence type="ECO:0008006" key="4">
    <source>
        <dbReference type="Google" id="ProtNLM"/>
    </source>
</evidence>
<keyword evidence="1" id="KW-0812">Transmembrane</keyword>
<comment type="caution">
    <text evidence="2">The sequence shown here is derived from an EMBL/GenBank/DDBJ whole genome shotgun (WGS) entry which is preliminary data.</text>
</comment>
<evidence type="ECO:0000313" key="2">
    <source>
        <dbReference type="EMBL" id="GAM13659.1"/>
    </source>
</evidence>
<keyword evidence="1" id="KW-1133">Transmembrane helix</keyword>
<organism evidence="2 3">
    <name type="scientific">Mesobacillus selenatarsenatis (strain DSM 18680 / JCM 14380 / FERM P-15431 / SF-1)</name>
    <dbReference type="NCBI Taxonomy" id="1321606"/>
    <lineage>
        <taxon>Bacteria</taxon>
        <taxon>Bacillati</taxon>
        <taxon>Bacillota</taxon>
        <taxon>Bacilli</taxon>
        <taxon>Bacillales</taxon>
        <taxon>Bacillaceae</taxon>
        <taxon>Mesobacillus</taxon>
    </lineage>
</organism>
<feature type="transmembrane region" description="Helical" evidence="1">
    <location>
        <begin position="6"/>
        <end position="23"/>
    </location>
</feature>
<name>A0A0A8X304_MESS1</name>
<evidence type="ECO:0000256" key="1">
    <source>
        <dbReference type="SAM" id="Phobius"/>
    </source>
</evidence>
<proteinExistence type="predicted"/>
<keyword evidence="1" id="KW-0472">Membrane</keyword>
<reference evidence="2 3" key="1">
    <citation type="submission" date="2013-06" db="EMBL/GenBank/DDBJ databases">
        <title>Whole genome shotgun sequence of Bacillus selenatarsenatis SF-1.</title>
        <authorList>
            <person name="Kuroda M."/>
            <person name="Sei K."/>
            <person name="Yamashita M."/>
            <person name="Ike M."/>
        </authorList>
    </citation>
    <scope>NUCLEOTIDE SEQUENCE [LARGE SCALE GENOMIC DNA]</scope>
    <source>
        <strain evidence="2 3">SF-1</strain>
    </source>
</reference>
<protein>
    <recommendedName>
        <fullName evidence="4">Na+/H+ antiporter</fullName>
    </recommendedName>
</protein>
<dbReference type="RefSeq" id="WP_041965489.1">
    <property type="nucleotide sequence ID" value="NZ_BASE01000039.1"/>
</dbReference>
<keyword evidence="3" id="KW-1185">Reference proteome</keyword>
<gene>
    <name evidence="2" type="ORF">SAMD00020551_1805</name>
</gene>
<dbReference type="EMBL" id="BASE01000039">
    <property type="protein sequence ID" value="GAM13659.1"/>
    <property type="molecule type" value="Genomic_DNA"/>
</dbReference>
<dbReference type="STRING" id="1321606.SAMD00020551_1805"/>
<accession>A0A0A8X304</accession>
<dbReference type="AlphaFoldDB" id="A0A0A8X304"/>
<dbReference type="Proteomes" id="UP000031014">
    <property type="component" value="Unassembled WGS sequence"/>
</dbReference>
<evidence type="ECO:0000313" key="3">
    <source>
        <dbReference type="Proteomes" id="UP000031014"/>
    </source>
</evidence>
<sequence length="65" mass="7423">MARKIISIFMLGLAGYFVFENRYRVMNMLLGNRFLRRVAVGSIMGLPGIRSKMMDSLFSGPSEFQ</sequence>
<dbReference type="OrthoDB" id="2696719at2"/>